<keyword evidence="3" id="KW-1185">Reference proteome</keyword>
<dbReference type="SUPFAM" id="SSF46785">
    <property type="entry name" value="Winged helix' DNA-binding domain"/>
    <property type="match status" value="1"/>
</dbReference>
<dbReference type="Gene3D" id="1.10.10.10">
    <property type="entry name" value="Winged helix-like DNA-binding domain superfamily/Winged helix DNA-binding domain"/>
    <property type="match status" value="1"/>
</dbReference>
<organism evidence="2 3">
    <name type="scientific">Mesobacillus zeae</name>
    <dbReference type="NCBI Taxonomy" id="1917180"/>
    <lineage>
        <taxon>Bacteria</taxon>
        <taxon>Bacillati</taxon>
        <taxon>Bacillota</taxon>
        <taxon>Bacilli</taxon>
        <taxon>Bacillales</taxon>
        <taxon>Bacillaceae</taxon>
        <taxon>Mesobacillus</taxon>
    </lineage>
</organism>
<proteinExistence type="predicted"/>
<evidence type="ECO:0000259" key="1">
    <source>
        <dbReference type="Pfam" id="PF01047"/>
    </source>
</evidence>
<dbReference type="InterPro" id="IPR000835">
    <property type="entry name" value="HTH_MarR-typ"/>
</dbReference>
<evidence type="ECO:0000313" key="3">
    <source>
        <dbReference type="Proteomes" id="UP000265816"/>
    </source>
</evidence>
<dbReference type="Proteomes" id="UP000265816">
    <property type="component" value="Unassembled WGS sequence"/>
</dbReference>
<feature type="domain" description="HTH marR-type" evidence="1">
    <location>
        <begin position="21"/>
        <end position="60"/>
    </location>
</feature>
<sequence length="75" mass="8270">MNLLRKGNKEPIKELNRSLVIDMVRLQGNLSRTEIAKKTELGLSTITNIIDELIKDNLVSEIGTGDSHGSGSQCY</sequence>
<gene>
    <name evidence="2" type="ORF">D1970_01650</name>
</gene>
<dbReference type="OrthoDB" id="9796533at2"/>
<dbReference type="EMBL" id="QWVT01000005">
    <property type="protein sequence ID" value="RID88542.1"/>
    <property type="molecule type" value="Genomic_DNA"/>
</dbReference>
<evidence type="ECO:0000313" key="2">
    <source>
        <dbReference type="EMBL" id="RID88542.1"/>
    </source>
</evidence>
<dbReference type="Pfam" id="PF01047">
    <property type="entry name" value="MarR"/>
    <property type="match status" value="1"/>
</dbReference>
<dbReference type="AlphaFoldDB" id="A0A398BEV1"/>
<dbReference type="GO" id="GO:0003700">
    <property type="term" value="F:DNA-binding transcription factor activity"/>
    <property type="evidence" value="ECO:0007669"/>
    <property type="project" value="InterPro"/>
</dbReference>
<dbReference type="RefSeq" id="WP_119111151.1">
    <property type="nucleotide sequence ID" value="NZ_CBCSEO010000035.1"/>
</dbReference>
<reference evidence="2 3" key="1">
    <citation type="submission" date="2018-08" db="EMBL/GenBank/DDBJ databases">
        <title>Bacillus jemisoniae sp. nov., Bacillus chryseoplanitiae sp. nov., Bacillus resnikiae sp. nov., and Bacillus frankliniae sp. nov., isolated from Viking spacecraft and associated surfaces.</title>
        <authorList>
            <person name="Seuylemezian A."/>
            <person name="Vaishampayan P."/>
        </authorList>
    </citation>
    <scope>NUCLEOTIDE SEQUENCE [LARGE SCALE GENOMIC DNA]</scope>
    <source>
        <strain evidence="2 3">JJ-247</strain>
    </source>
</reference>
<accession>A0A398BEV1</accession>
<dbReference type="InterPro" id="IPR036390">
    <property type="entry name" value="WH_DNA-bd_sf"/>
</dbReference>
<dbReference type="InterPro" id="IPR036388">
    <property type="entry name" value="WH-like_DNA-bd_sf"/>
</dbReference>
<protein>
    <submittedName>
        <fullName evidence="2">MarR family transcriptional regulator</fullName>
    </submittedName>
</protein>
<comment type="caution">
    <text evidence="2">The sequence shown here is derived from an EMBL/GenBank/DDBJ whole genome shotgun (WGS) entry which is preliminary data.</text>
</comment>
<name>A0A398BEV1_9BACI</name>